<comment type="similarity">
    <text evidence="6 10 11">Belongs to the ribulose-phosphate 3-epimerase family.</text>
</comment>
<dbReference type="STRING" id="1348624.GCA_001591545_01759"/>
<feature type="binding site" evidence="10 14">
    <location>
        <position position="8"/>
    </location>
    <ligand>
        <name>substrate</name>
    </ligand>
</feature>
<dbReference type="Proteomes" id="UP000249134">
    <property type="component" value="Chromosome 1"/>
</dbReference>
<feature type="binding site" evidence="14">
    <location>
        <position position="177"/>
    </location>
    <ligand>
        <name>substrate</name>
    </ligand>
</feature>
<evidence type="ECO:0000256" key="14">
    <source>
        <dbReference type="PIRSR" id="PIRSR001461-3"/>
    </source>
</evidence>
<name>A0A2X4W818_LEDLE</name>
<comment type="catalytic activity">
    <reaction evidence="1 10 11">
        <text>D-ribulose 5-phosphate = D-xylulose 5-phosphate</text>
        <dbReference type="Rhea" id="RHEA:13677"/>
        <dbReference type="ChEBI" id="CHEBI:57737"/>
        <dbReference type="ChEBI" id="CHEBI:58121"/>
        <dbReference type="EC" id="5.1.3.1"/>
    </reaction>
</comment>
<feature type="active site" description="Proton donor" evidence="10 12">
    <location>
        <position position="175"/>
    </location>
</feature>
<evidence type="ECO:0000256" key="10">
    <source>
        <dbReference type="HAMAP-Rule" id="MF_02227"/>
    </source>
</evidence>
<comment type="cofactor">
    <cofactor evidence="2">
        <name>Mn(2+)</name>
        <dbReference type="ChEBI" id="CHEBI:29035"/>
    </cofactor>
</comment>
<protein>
    <recommendedName>
        <fullName evidence="7 10">Ribulose-phosphate 3-epimerase</fullName>
        <ecNumber evidence="7 10">5.1.3.1</ecNumber>
    </recommendedName>
</protein>
<dbReference type="CDD" id="cd00429">
    <property type="entry name" value="RPE"/>
    <property type="match status" value="1"/>
</dbReference>
<feature type="active site" description="Proton acceptor" evidence="10 12">
    <location>
        <position position="35"/>
    </location>
</feature>
<feature type="binding site" evidence="10 14">
    <location>
        <position position="66"/>
    </location>
    <ligand>
        <name>substrate</name>
    </ligand>
</feature>
<dbReference type="GO" id="GO:0006098">
    <property type="term" value="P:pentose-phosphate shunt"/>
    <property type="evidence" value="ECO:0007669"/>
    <property type="project" value="UniProtKB-UniRule"/>
</dbReference>
<dbReference type="InterPro" id="IPR013785">
    <property type="entry name" value="Aldolase_TIM"/>
</dbReference>
<evidence type="ECO:0000256" key="7">
    <source>
        <dbReference type="ARBA" id="ARBA00013188"/>
    </source>
</evidence>
<reference evidence="15 16" key="1">
    <citation type="submission" date="2018-06" db="EMBL/GenBank/DDBJ databases">
        <authorList>
            <consortium name="Pathogen Informatics"/>
            <person name="Doyle S."/>
        </authorList>
    </citation>
    <scope>NUCLEOTIDE SEQUENCE [LARGE SCALE GENOMIC DNA]</scope>
    <source>
        <strain evidence="15 16">NCTC4824</strain>
    </source>
</reference>
<dbReference type="GO" id="GO:0046872">
    <property type="term" value="F:metal ion binding"/>
    <property type="evidence" value="ECO:0007669"/>
    <property type="project" value="UniProtKB-UniRule"/>
</dbReference>
<evidence type="ECO:0000256" key="5">
    <source>
        <dbReference type="ARBA" id="ARBA00001954"/>
    </source>
</evidence>
<keyword evidence="9 10" id="KW-0413">Isomerase</keyword>
<dbReference type="Pfam" id="PF00834">
    <property type="entry name" value="Ribul_P_3_epim"/>
    <property type="match status" value="1"/>
</dbReference>
<keyword evidence="13" id="KW-0170">Cobalt</keyword>
<dbReference type="NCBIfam" id="TIGR01163">
    <property type="entry name" value="rpe"/>
    <property type="match status" value="1"/>
</dbReference>
<evidence type="ECO:0000256" key="9">
    <source>
        <dbReference type="ARBA" id="ARBA00023235"/>
    </source>
</evidence>
<dbReference type="InterPro" id="IPR011060">
    <property type="entry name" value="RibuloseP-bd_barrel"/>
</dbReference>
<feature type="binding site" evidence="10 13">
    <location>
        <position position="33"/>
    </location>
    <ligand>
        <name>a divalent metal cation</name>
        <dbReference type="ChEBI" id="CHEBI:60240"/>
    </ligand>
</feature>
<dbReference type="HAMAP" id="MF_02227">
    <property type="entry name" value="RPE"/>
    <property type="match status" value="1"/>
</dbReference>
<evidence type="ECO:0000256" key="12">
    <source>
        <dbReference type="PIRSR" id="PIRSR001461-1"/>
    </source>
</evidence>
<keyword evidence="16" id="KW-1185">Reference proteome</keyword>
<keyword evidence="13" id="KW-0862">Zinc</keyword>
<feature type="binding site" evidence="10 14">
    <location>
        <begin position="197"/>
        <end position="198"/>
    </location>
    <ligand>
        <name>substrate</name>
    </ligand>
</feature>
<evidence type="ECO:0000313" key="16">
    <source>
        <dbReference type="Proteomes" id="UP000249134"/>
    </source>
</evidence>
<dbReference type="GO" id="GO:0019323">
    <property type="term" value="P:pentose catabolic process"/>
    <property type="evidence" value="ECO:0007669"/>
    <property type="project" value="UniProtKB-UniRule"/>
</dbReference>
<feature type="binding site" evidence="10 13">
    <location>
        <position position="175"/>
    </location>
    <ligand>
        <name>a divalent metal cation</name>
        <dbReference type="ChEBI" id="CHEBI:60240"/>
    </ligand>
</feature>
<evidence type="ECO:0000256" key="1">
    <source>
        <dbReference type="ARBA" id="ARBA00001782"/>
    </source>
</evidence>
<comment type="cofactor">
    <cofactor evidence="3">
        <name>Co(2+)</name>
        <dbReference type="ChEBI" id="CHEBI:48828"/>
    </cofactor>
</comment>
<comment type="pathway">
    <text evidence="10">Carbohydrate degradation.</text>
</comment>
<feature type="binding site" evidence="10 14">
    <location>
        <begin position="142"/>
        <end position="145"/>
    </location>
    <ligand>
        <name>substrate</name>
    </ligand>
</feature>
<dbReference type="InterPro" id="IPR026019">
    <property type="entry name" value="Ribul_P_3_epim"/>
</dbReference>
<organism evidence="15 16">
    <name type="scientific">Lederbergia lenta</name>
    <name type="common">Bacillus lentus</name>
    <dbReference type="NCBI Taxonomy" id="1467"/>
    <lineage>
        <taxon>Bacteria</taxon>
        <taxon>Bacillati</taxon>
        <taxon>Bacillota</taxon>
        <taxon>Bacilli</taxon>
        <taxon>Bacillales</taxon>
        <taxon>Bacillaceae</taxon>
        <taxon>Lederbergia</taxon>
    </lineage>
</organism>
<evidence type="ECO:0000313" key="15">
    <source>
        <dbReference type="EMBL" id="SQI60336.1"/>
    </source>
</evidence>
<keyword evidence="10 11" id="KW-0119">Carbohydrate metabolism</keyword>
<keyword evidence="13" id="KW-0464">Manganese</keyword>
<dbReference type="AlphaFoldDB" id="A0A2X4W818"/>
<comment type="cofactor">
    <cofactor evidence="4">
        <name>Zn(2+)</name>
        <dbReference type="ChEBI" id="CHEBI:29105"/>
    </cofactor>
</comment>
<evidence type="ECO:0000256" key="2">
    <source>
        <dbReference type="ARBA" id="ARBA00001936"/>
    </source>
</evidence>
<dbReference type="KEGG" id="blen:NCTC4824_02709"/>
<comment type="cofactor">
    <cofactor evidence="10 13">
        <name>a divalent metal cation</name>
        <dbReference type="ChEBI" id="CHEBI:60240"/>
    </cofactor>
    <text evidence="10 13">Binds 1 divalent metal cation per subunit.</text>
</comment>
<dbReference type="SUPFAM" id="SSF51366">
    <property type="entry name" value="Ribulose-phoshate binding barrel"/>
    <property type="match status" value="1"/>
</dbReference>
<dbReference type="PIRSF" id="PIRSF001461">
    <property type="entry name" value="RPE"/>
    <property type="match status" value="1"/>
</dbReference>
<dbReference type="FunFam" id="3.20.20.70:FF:000004">
    <property type="entry name" value="Ribulose-phosphate 3-epimerase"/>
    <property type="match status" value="1"/>
</dbReference>
<evidence type="ECO:0000256" key="3">
    <source>
        <dbReference type="ARBA" id="ARBA00001941"/>
    </source>
</evidence>
<evidence type="ECO:0000256" key="4">
    <source>
        <dbReference type="ARBA" id="ARBA00001947"/>
    </source>
</evidence>
<evidence type="ECO:0000256" key="6">
    <source>
        <dbReference type="ARBA" id="ARBA00009541"/>
    </source>
</evidence>
<proteinExistence type="inferred from homology"/>
<dbReference type="EMBL" id="LS483476">
    <property type="protein sequence ID" value="SQI60336.1"/>
    <property type="molecule type" value="Genomic_DNA"/>
</dbReference>
<dbReference type="PROSITE" id="PS01086">
    <property type="entry name" value="RIBUL_P_3_EPIMER_2"/>
    <property type="match status" value="1"/>
</dbReference>
<feature type="binding site" evidence="10 13">
    <location>
        <position position="35"/>
    </location>
    <ligand>
        <name>a divalent metal cation</name>
        <dbReference type="ChEBI" id="CHEBI:60240"/>
    </ligand>
</feature>
<dbReference type="PROSITE" id="PS01085">
    <property type="entry name" value="RIBUL_P_3_EPIMER_1"/>
    <property type="match status" value="1"/>
</dbReference>
<dbReference type="Gene3D" id="3.20.20.70">
    <property type="entry name" value="Aldolase class I"/>
    <property type="match status" value="1"/>
</dbReference>
<gene>
    <name evidence="10 15" type="primary">rpe</name>
    <name evidence="15" type="ORF">NCTC4824_02709</name>
</gene>
<evidence type="ECO:0000256" key="11">
    <source>
        <dbReference type="PIRNR" id="PIRNR001461"/>
    </source>
</evidence>
<accession>A0A2X4W818</accession>
<sequence length="219" mass="23879">MQMKIAPSILAADFSKLAEEVKEAEAAGADMIHIDVMDGHFVPNISMGPFIVEAVRKVTSLPLDVHLMIENPDRYIEQFIDAGADYITIHVEASPHIHRTVQEIRRLGAKPGVVINPGTPASSISSIIDYVDMVLVMTVNPGFGGQSFIQGVLPKIREIKQMIIGKELDIDIEVDGGINSETLKLCKDAGANIFVAGSAIFSQTDRQKAMNELRLQLTN</sequence>
<dbReference type="InterPro" id="IPR000056">
    <property type="entry name" value="Ribul_P_3_epim-like"/>
</dbReference>
<keyword evidence="8 10" id="KW-0479">Metal-binding</keyword>
<feature type="binding site" evidence="10 13">
    <location>
        <position position="66"/>
    </location>
    <ligand>
        <name>a divalent metal cation</name>
        <dbReference type="ChEBI" id="CHEBI:60240"/>
    </ligand>
</feature>
<dbReference type="PANTHER" id="PTHR11749">
    <property type="entry name" value="RIBULOSE-5-PHOSPHATE-3-EPIMERASE"/>
    <property type="match status" value="1"/>
</dbReference>
<comment type="function">
    <text evidence="10">Catalyzes the reversible epimerization of D-ribulose 5-phosphate to D-xylulose 5-phosphate.</text>
</comment>
<evidence type="ECO:0000256" key="13">
    <source>
        <dbReference type="PIRSR" id="PIRSR001461-2"/>
    </source>
</evidence>
<feature type="binding site" evidence="10">
    <location>
        <begin position="175"/>
        <end position="177"/>
    </location>
    <ligand>
        <name>substrate</name>
    </ligand>
</feature>
<evidence type="ECO:0000256" key="8">
    <source>
        <dbReference type="ARBA" id="ARBA00022723"/>
    </source>
</evidence>
<dbReference type="GO" id="GO:0004750">
    <property type="term" value="F:D-ribulose-phosphate 3-epimerase activity"/>
    <property type="evidence" value="ECO:0007669"/>
    <property type="project" value="UniProtKB-UniRule"/>
</dbReference>
<comment type="cofactor">
    <cofactor evidence="5">
        <name>Fe(2+)</name>
        <dbReference type="ChEBI" id="CHEBI:29033"/>
    </cofactor>
</comment>
<dbReference type="EC" id="5.1.3.1" evidence="7 10"/>
<dbReference type="NCBIfam" id="NF004076">
    <property type="entry name" value="PRK05581.1-4"/>
    <property type="match status" value="1"/>
</dbReference>
<dbReference type="GO" id="GO:0005737">
    <property type="term" value="C:cytoplasm"/>
    <property type="evidence" value="ECO:0007669"/>
    <property type="project" value="UniProtKB-ARBA"/>
</dbReference>